<comment type="caution">
    <text evidence="1">The sequence shown here is derived from an EMBL/GenBank/DDBJ whole genome shotgun (WGS) entry which is preliminary data.</text>
</comment>
<dbReference type="RefSeq" id="WP_189361451.1">
    <property type="nucleotide sequence ID" value="NZ_BMWZ01000006.1"/>
</dbReference>
<dbReference type="Proteomes" id="UP000636004">
    <property type="component" value="Unassembled WGS sequence"/>
</dbReference>
<reference evidence="1" key="2">
    <citation type="submission" date="2020-09" db="EMBL/GenBank/DDBJ databases">
        <authorList>
            <person name="Sun Q."/>
            <person name="Kim S."/>
        </authorList>
    </citation>
    <scope>NUCLEOTIDE SEQUENCE</scope>
    <source>
        <strain evidence="1">KCTC 12710</strain>
    </source>
</reference>
<evidence type="ECO:0000313" key="2">
    <source>
        <dbReference type="Proteomes" id="UP000636004"/>
    </source>
</evidence>
<organism evidence="1 2">
    <name type="scientific">Algibacter mikhailovii</name>
    <dbReference type="NCBI Taxonomy" id="425498"/>
    <lineage>
        <taxon>Bacteria</taxon>
        <taxon>Pseudomonadati</taxon>
        <taxon>Bacteroidota</taxon>
        <taxon>Flavobacteriia</taxon>
        <taxon>Flavobacteriales</taxon>
        <taxon>Flavobacteriaceae</taxon>
        <taxon>Algibacter</taxon>
    </lineage>
</organism>
<accession>A0A918R5U5</accession>
<dbReference type="EMBL" id="BMWZ01000006">
    <property type="protein sequence ID" value="GGZ86947.1"/>
    <property type="molecule type" value="Genomic_DNA"/>
</dbReference>
<protein>
    <recommendedName>
        <fullName evidence="3">Adhesin domain-containing protein</fullName>
    </recommendedName>
</protein>
<dbReference type="AlphaFoldDB" id="A0A918R5U5"/>
<evidence type="ECO:0000313" key="1">
    <source>
        <dbReference type="EMBL" id="GGZ86947.1"/>
    </source>
</evidence>
<reference evidence="1" key="1">
    <citation type="journal article" date="2014" name="Int. J. Syst. Evol. Microbiol.">
        <title>Complete genome sequence of Corynebacterium casei LMG S-19264T (=DSM 44701T), isolated from a smear-ripened cheese.</title>
        <authorList>
            <consortium name="US DOE Joint Genome Institute (JGI-PGF)"/>
            <person name="Walter F."/>
            <person name="Albersmeier A."/>
            <person name="Kalinowski J."/>
            <person name="Ruckert C."/>
        </authorList>
    </citation>
    <scope>NUCLEOTIDE SEQUENCE</scope>
    <source>
        <strain evidence="1">KCTC 12710</strain>
    </source>
</reference>
<keyword evidence="2" id="KW-1185">Reference proteome</keyword>
<gene>
    <name evidence="1" type="ORF">GCM10007028_26330</name>
</gene>
<proteinExistence type="predicted"/>
<evidence type="ECO:0008006" key="3">
    <source>
        <dbReference type="Google" id="ProtNLM"/>
    </source>
</evidence>
<name>A0A918R5U5_9FLAO</name>
<sequence length="362" mass="40890">MKRVIQLNIALVFFILPLILMASNPKEFSHTKSKTINKEFAVNKNALLKVNNSYGNLDIVTWEENRIVFEITITASGNNEEKTQEKLNEINVNFSGTRDLVSAETTFGNKKSGSWWNWGSNSKIKMKINYKIKMPITNAVNLSNDYGNINLGKLKGRAQISCDYGKITTKELMGDNNQLSFDYTKGCYFEYVKSGKINADYSDYTLSKTKDITINADYTNSKIELAEDVSFNCDYGNITIDAANNINGKGDYLTTVIGDIYNDVTLNADYGSIKIKQLTENARNVTIKSDYVGINIGYVNDYNFNFDIKLEYGSLRDDNDLVFIKKRIESTDKYYNGYRGNQTSGNTISIESDYGSVTLKQN</sequence>